<accession>A0AAW0Y5P8</accession>
<feature type="region of interest" description="Disordered" evidence="7">
    <location>
        <begin position="1"/>
        <end position="83"/>
    </location>
</feature>
<evidence type="ECO:0000259" key="9">
    <source>
        <dbReference type="PROSITE" id="PS50016"/>
    </source>
</evidence>
<feature type="compositionally biased region" description="Basic and acidic residues" evidence="7">
    <location>
        <begin position="853"/>
        <end position="863"/>
    </location>
</feature>
<keyword evidence="4 6" id="KW-0863">Zinc-finger</keyword>
<evidence type="ECO:0000256" key="1">
    <source>
        <dbReference type="ARBA" id="ARBA00007269"/>
    </source>
</evidence>
<dbReference type="Proteomes" id="UP001445076">
    <property type="component" value="Unassembled WGS sequence"/>
</dbReference>
<comment type="caution">
    <text evidence="11">The sequence shown here is derived from an EMBL/GenBank/DDBJ whole genome shotgun (WGS) entry which is preliminary data.</text>
</comment>
<organism evidence="11 12">
    <name type="scientific">Cherax quadricarinatus</name>
    <name type="common">Australian red claw crayfish</name>
    <dbReference type="NCBI Taxonomy" id="27406"/>
    <lineage>
        <taxon>Eukaryota</taxon>
        <taxon>Metazoa</taxon>
        <taxon>Ecdysozoa</taxon>
        <taxon>Arthropoda</taxon>
        <taxon>Crustacea</taxon>
        <taxon>Multicrustacea</taxon>
        <taxon>Malacostraca</taxon>
        <taxon>Eumalacostraca</taxon>
        <taxon>Eucarida</taxon>
        <taxon>Decapoda</taxon>
        <taxon>Pleocyemata</taxon>
        <taxon>Astacidea</taxon>
        <taxon>Parastacoidea</taxon>
        <taxon>Parastacidae</taxon>
        <taxon>Cherax</taxon>
    </lineage>
</organism>
<evidence type="ECO:0000313" key="11">
    <source>
        <dbReference type="EMBL" id="KAK8747304.1"/>
    </source>
</evidence>
<keyword evidence="5" id="KW-0862">Zinc</keyword>
<name>A0AAW0Y5P8_CHEQU</name>
<dbReference type="EMBL" id="JARKIK010000015">
    <property type="protein sequence ID" value="KAK8747304.1"/>
    <property type="molecule type" value="Genomic_DNA"/>
</dbReference>
<dbReference type="SUPFAM" id="SSF57850">
    <property type="entry name" value="RING/U-box"/>
    <property type="match status" value="1"/>
</dbReference>
<dbReference type="CDD" id="cd16697">
    <property type="entry name" value="RING-CH-C4HC3_NFXL1"/>
    <property type="match status" value="1"/>
</dbReference>
<keyword evidence="8" id="KW-0472">Membrane</keyword>
<feature type="transmembrane region" description="Helical" evidence="8">
    <location>
        <begin position="885"/>
        <end position="905"/>
    </location>
</feature>
<comment type="similarity">
    <text evidence="1">Belongs to the NFX1 family.</text>
</comment>
<evidence type="ECO:0000256" key="3">
    <source>
        <dbReference type="ARBA" id="ARBA00022737"/>
    </source>
</evidence>
<feature type="compositionally biased region" description="Low complexity" evidence="7">
    <location>
        <begin position="42"/>
        <end position="54"/>
    </location>
</feature>
<evidence type="ECO:0000259" key="10">
    <source>
        <dbReference type="PROSITE" id="PS50089"/>
    </source>
</evidence>
<dbReference type="SMART" id="SM00438">
    <property type="entry name" value="ZnF_NFX"/>
    <property type="match status" value="10"/>
</dbReference>
<keyword evidence="8" id="KW-0812">Transmembrane</keyword>
<feature type="region of interest" description="Disordered" evidence="7">
    <location>
        <begin position="853"/>
        <end position="876"/>
    </location>
</feature>
<reference evidence="11 12" key="1">
    <citation type="journal article" date="2024" name="BMC Genomics">
        <title>Genome assembly of redclaw crayfish (Cherax quadricarinatus) provides insights into its immune adaptation and hypoxia tolerance.</title>
        <authorList>
            <person name="Liu Z."/>
            <person name="Zheng J."/>
            <person name="Li H."/>
            <person name="Fang K."/>
            <person name="Wang S."/>
            <person name="He J."/>
            <person name="Zhou D."/>
            <person name="Weng S."/>
            <person name="Chi M."/>
            <person name="Gu Z."/>
            <person name="He J."/>
            <person name="Li F."/>
            <person name="Wang M."/>
        </authorList>
    </citation>
    <scope>NUCLEOTIDE SEQUENCE [LARGE SCALE GENOMIC DNA]</scope>
    <source>
        <strain evidence="11">ZL_2023a</strain>
    </source>
</reference>
<evidence type="ECO:0000256" key="6">
    <source>
        <dbReference type="PROSITE-ProRule" id="PRU00175"/>
    </source>
</evidence>
<protein>
    <recommendedName>
        <fullName evidence="13">NF-X1-type zinc finger protein NFXL1</fullName>
    </recommendedName>
</protein>
<dbReference type="Pfam" id="PF01422">
    <property type="entry name" value="zf-NF-X1"/>
    <property type="match status" value="10"/>
</dbReference>
<evidence type="ECO:0000256" key="8">
    <source>
        <dbReference type="SAM" id="Phobius"/>
    </source>
</evidence>
<dbReference type="GO" id="GO:0005634">
    <property type="term" value="C:nucleus"/>
    <property type="evidence" value="ECO:0007669"/>
    <property type="project" value="InterPro"/>
</dbReference>
<feature type="compositionally biased region" description="Basic and acidic residues" evidence="7">
    <location>
        <begin position="68"/>
        <end position="83"/>
    </location>
</feature>
<evidence type="ECO:0000256" key="7">
    <source>
        <dbReference type="SAM" id="MobiDB-lite"/>
    </source>
</evidence>
<evidence type="ECO:0008006" key="13">
    <source>
        <dbReference type="Google" id="ProtNLM"/>
    </source>
</evidence>
<dbReference type="InterPro" id="IPR034078">
    <property type="entry name" value="NFX1_fam"/>
</dbReference>
<gene>
    <name evidence="11" type="ORF">OTU49_016736</name>
</gene>
<dbReference type="PROSITE" id="PS50016">
    <property type="entry name" value="ZF_PHD_2"/>
    <property type="match status" value="1"/>
</dbReference>
<dbReference type="PANTHER" id="PTHR12360">
    <property type="entry name" value="NUCLEAR TRANSCRIPTION FACTOR, X-BOX BINDING 1 NFX1"/>
    <property type="match status" value="1"/>
</dbReference>
<evidence type="ECO:0000256" key="4">
    <source>
        <dbReference type="ARBA" id="ARBA00022771"/>
    </source>
</evidence>
<evidence type="ECO:0000256" key="5">
    <source>
        <dbReference type="ARBA" id="ARBA00022833"/>
    </source>
</evidence>
<keyword evidence="8" id="KW-1133">Transmembrane helix</keyword>
<dbReference type="PANTHER" id="PTHR12360:SF1">
    <property type="entry name" value="NF-X1-TYPE ZINC FINGER PROTEIN NFXL1"/>
    <property type="match status" value="1"/>
</dbReference>
<keyword evidence="3" id="KW-0677">Repeat</keyword>
<feature type="domain" description="PHD-type" evidence="9">
    <location>
        <begin position="152"/>
        <end position="220"/>
    </location>
</feature>
<dbReference type="GO" id="GO:0000981">
    <property type="term" value="F:DNA-binding transcription factor activity, RNA polymerase II-specific"/>
    <property type="evidence" value="ECO:0007669"/>
    <property type="project" value="TreeGrafter"/>
</dbReference>
<dbReference type="PROSITE" id="PS50089">
    <property type="entry name" value="ZF_RING_2"/>
    <property type="match status" value="1"/>
</dbReference>
<sequence length="907" mass="101907">MGDRGRGRGKGKQKGSGGLWESSRNSPLTANEGFWAHDAFESSSSQHQPSARSRAGGGRGSVQLPQKGADKQKPKEEETKIGERKFAAACKEIQKSVERYIASHQFEDSDGDDDEEDLEENSILERVYGQYGEQKDQSRTQQYLQEAFKTGALVCLICIENIKRTDSIWSCGECYSSFHVSCVQKWAKDSIYQMVEAQGNSNERIDKSGLKWCCPKCRNEYTQSIIPTKYLCFCGKKVDPQFDPWLIPHSCGETCMKKLRPFCGHTCLLLCHPGPCPPCPKTVTNTCHCGQQPPQTRRCSSKTWSCGQVCGRTLTCDQHTCQDACHPGECKPCPRQSLQACCCRNTTQLRECANPVWHCDKVCNKRYRCGHHSCKKVCHSGECGKCPESGVRTCPCGKTFHTLPCTQDIPACGDTCGKELACGVHFCAERCHKGACPTCLQFRVKKCRCGARQKEMACSKELTCDIKCKNLRDCRRHTCNKKCCVGDCPRCEQPCGRTLMCHNHKCESRCHQGPCYPCTVTQTISCTCRASTITVPCGRERTTKPPRCSRQCKLPSICHHPQQLPHKCHQGPCPTCKITCGMKLQCGRGHICPVPCHDAVPVKIVDTKKRAGPWEPVVAPHIEIQKKPCPPCKMPVPTTCFGQHENPNWPCSDLRPYSCGRKCGRLLACTNHTCERECHIVENAPDGKRAGSNCAPCEASCSKPRPKGCSHECGKACHPEPCAPCEKLLRIKCHCSLSQLYVKCQVWNTATQVEEMQSCKNQCNKLISCNHRCMKDCHSGPCSEPQSCHKRVTVRCLCKRQRKEAFCYLVFAGKVTLDCNDICVTEMEEKKKAKEAEDRRKLEEEQARQKRELEEFERKMEGRKGRRRNRRQQEMEPEPTFWEKYGKIILVGAIPLVGVGVYMVFDL</sequence>
<dbReference type="InterPro" id="IPR019787">
    <property type="entry name" value="Znf_PHD-finger"/>
</dbReference>
<keyword evidence="12" id="KW-1185">Reference proteome</keyword>
<evidence type="ECO:0000256" key="2">
    <source>
        <dbReference type="ARBA" id="ARBA00022723"/>
    </source>
</evidence>
<dbReference type="GO" id="GO:0008270">
    <property type="term" value="F:zinc ion binding"/>
    <property type="evidence" value="ECO:0007669"/>
    <property type="project" value="UniProtKB-KW"/>
</dbReference>
<dbReference type="GO" id="GO:0000977">
    <property type="term" value="F:RNA polymerase II transcription regulatory region sequence-specific DNA binding"/>
    <property type="evidence" value="ECO:0007669"/>
    <property type="project" value="TreeGrafter"/>
</dbReference>
<dbReference type="InterPro" id="IPR000967">
    <property type="entry name" value="Znf_NFX1"/>
</dbReference>
<dbReference type="InterPro" id="IPR001841">
    <property type="entry name" value="Znf_RING"/>
</dbReference>
<dbReference type="CDD" id="cd06008">
    <property type="entry name" value="NF-X1-zinc-finger"/>
    <property type="match status" value="4"/>
</dbReference>
<dbReference type="AlphaFoldDB" id="A0AAW0Y5P8"/>
<feature type="domain" description="RING-type" evidence="10">
    <location>
        <begin position="155"/>
        <end position="218"/>
    </location>
</feature>
<keyword evidence="2" id="KW-0479">Metal-binding</keyword>
<proteinExistence type="inferred from homology"/>
<evidence type="ECO:0000313" key="12">
    <source>
        <dbReference type="Proteomes" id="UP001445076"/>
    </source>
</evidence>